<evidence type="ECO:0000259" key="4">
    <source>
        <dbReference type="PROSITE" id="PS50943"/>
    </source>
</evidence>
<dbReference type="InterPro" id="IPR015927">
    <property type="entry name" value="Peptidase_S24_S26A/B/C"/>
</dbReference>
<dbReference type="Gene3D" id="1.10.260.40">
    <property type="entry name" value="lambda repressor-like DNA-binding domains"/>
    <property type="match status" value="1"/>
</dbReference>
<dbReference type="RefSeq" id="WP_008108954.1">
    <property type="nucleotide sequence ID" value="NZ_FOSD01000015.1"/>
</dbReference>
<comment type="caution">
    <text evidence="5">The sequence shown here is derived from an EMBL/GenBank/DDBJ whole genome shotgun (WGS) entry which is preliminary data.</text>
</comment>
<dbReference type="PANTHER" id="PTHR40661:SF3">
    <property type="entry name" value="FELS-1 PROPHAGE TRANSCRIPTIONAL REGULATOR"/>
    <property type="match status" value="1"/>
</dbReference>
<dbReference type="SUPFAM" id="SSF51306">
    <property type="entry name" value="LexA/Signal peptidase"/>
    <property type="match status" value="1"/>
</dbReference>
<dbReference type="CDD" id="cd06529">
    <property type="entry name" value="S24_LexA-like"/>
    <property type="match status" value="1"/>
</dbReference>
<evidence type="ECO:0000256" key="1">
    <source>
        <dbReference type="ARBA" id="ARBA00023015"/>
    </source>
</evidence>
<name>A0A1I4E2M1_9GAMM</name>
<sequence>MVKKESTRQAFTARLIAACESAGIVGHGRNKQVALALQERGCKISTPGVWKWFNGQSIPDDNNLLALSQLLDVRVEWLQFGMEKPAALLTQRSLVNPQHLFRVESLDIGQHGVRSSSTRDELVETIQAIEYGLEEARVLFNGRPAENIRLIALNSDSMAGTFAPRDQLFVDISVHRFDGDGIYLFTLDDQLYLKRLQLQHKKVAVISDNKRYETWYLTLEEARTLQVVARVIMSQARDYQILG</sequence>
<dbReference type="Proteomes" id="UP000198841">
    <property type="component" value="Unassembled WGS sequence"/>
</dbReference>
<evidence type="ECO:0000313" key="5">
    <source>
        <dbReference type="EMBL" id="SFL00012.1"/>
    </source>
</evidence>
<dbReference type="Pfam" id="PF00717">
    <property type="entry name" value="Peptidase_S24"/>
    <property type="match status" value="1"/>
</dbReference>
<reference evidence="5 6" key="1">
    <citation type="submission" date="2016-10" db="EMBL/GenBank/DDBJ databases">
        <authorList>
            <person name="Varghese N."/>
            <person name="Submissions S."/>
        </authorList>
    </citation>
    <scope>NUCLEOTIDE SEQUENCE [LARGE SCALE GENOMIC DNA]</scope>
    <source>
        <strain evidence="5 6">YR512</strain>
    </source>
</reference>
<dbReference type="PANTHER" id="PTHR40661">
    <property type="match status" value="1"/>
</dbReference>
<protein>
    <submittedName>
        <fullName evidence="5">Phage repressor protein C, contains Cro/C1-type HTH and peptisase s24 domains</fullName>
    </submittedName>
</protein>
<dbReference type="InterPro" id="IPR039418">
    <property type="entry name" value="LexA-like"/>
</dbReference>
<keyword evidence="1" id="KW-0805">Transcription regulation</keyword>
<dbReference type="EMBL" id="FOSD01000015">
    <property type="protein sequence ID" value="SFL00012.1"/>
    <property type="molecule type" value="Genomic_DNA"/>
</dbReference>
<evidence type="ECO:0000313" key="6">
    <source>
        <dbReference type="Proteomes" id="UP000198841"/>
    </source>
</evidence>
<dbReference type="InterPro" id="IPR036286">
    <property type="entry name" value="LexA/Signal_pep-like_sf"/>
</dbReference>
<keyword evidence="6" id="KW-1185">Reference proteome</keyword>
<keyword evidence="3" id="KW-0804">Transcription</keyword>
<accession>A0A1I4E2M1</accession>
<keyword evidence="2" id="KW-0238">DNA-binding</keyword>
<evidence type="ECO:0000256" key="3">
    <source>
        <dbReference type="ARBA" id="ARBA00023163"/>
    </source>
</evidence>
<proteinExistence type="predicted"/>
<dbReference type="CDD" id="cd00093">
    <property type="entry name" value="HTH_XRE"/>
    <property type="match status" value="1"/>
</dbReference>
<organism evidence="5 6">
    <name type="scientific">Candidatus Pantoea symbiotica</name>
    <dbReference type="NCBI Taxonomy" id="1884370"/>
    <lineage>
        <taxon>Bacteria</taxon>
        <taxon>Pseudomonadati</taxon>
        <taxon>Pseudomonadota</taxon>
        <taxon>Gammaproteobacteria</taxon>
        <taxon>Enterobacterales</taxon>
        <taxon>Erwiniaceae</taxon>
        <taxon>Pantoea</taxon>
    </lineage>
</organism>
<gene>
    <name evidence="5" type="ORF">SAMN05518863_11551</name>
</gene>
<dbReference type="PROSITE" id="PS50943">
    <property type="entry name" value="HTH_CROC1"/>
    <property type="match status" value="1"/>
</dbReference>
<evidence type="ECO:0000256" key="2">
    <source>
        <dbReference type="ARBA" id="ARBA00023125"/>
    </source>
</evidence>
<feature type="domain" description="HTH cro/C1-type" evidence="4">
    <location>
        <begin position="44"/>
        <end position="78"/>
    </location>
</feature>
<dbReference type="InterPro" id="IPR010982">
    <property type="entry name" value="Lambda_DNA-bd_dom_sf"/>
</dbReference>
<dbReference type="Gene3D" id="2.10.109.10">
    <property type="entry name" value="Umud Fragment, subunit A"/>
    <property type="match status" value="1"/>
</dbReference>
<dbReference type="InterPro" id="IPR001387">
    <property type="entry name" value="Cro/C1-type_HTH"/>
</dbReference>